<dbReference type="SUPFAM" id="SSF53271">
    <property type="entry name" value="PRTase-like"/>
    <property type="match status" value="1"/>
</dbReference>
<evidence type="ECO:0000259" key="3">
    <source>
        <dbReference type="Pfam" id="PF18912"/>
    </source>
</evidence>
<dbReference type="InterPro" id="IPR044005">
    <property type="entry name" value="DZR_2"/>
</dbReference>
<evidence type="ECO:0000256" key="1">
    <source>
        <dbReference type="ARBA" id="ARBA00008007"/>
    </source>
</evidence>
<proteinExistence type="inferred from homology"/>
<dbReference type="InterPro" id="IPR000836">
    <property type="entry name" value="PRTase_dom"/>
</dbReference>
<feature type="domain" description="Phosphoribosyltransferase" evidence="2">
    <location>
        <begin position="160"/>
        <end position="250"/>
    </location>
</feature>
<dbReference type="PANTHER" id="PTHR47505:SF1">
    <property type="entry name" value="DNA UTILIZATION PROTEIN YHGH"/>
    <property type="match status" value="1"/>
</dbReference>
<dbReference type="InterPro" id="IPR051910">
    <property type="entry name" value="ComF/GntX_DNA_util-trans"/>
</dbReference>
<dbReference type="Proteomes" id="UP000183047">
    <property type="component" value="Unassembled WGS sequence"/>
</dbReference>
<accession>A0A1G5CET0</accession>
<dbReference type="RefSeq" id="WP_074461788.1">
    <property type="nucleotide sequence ID" value="NZ_FMUR01000006.1"/>
</dbReference>
<sequence>MQTVTNEIKDIFCVVKEIVYPGRCPVCDGILNTFEIRNGRIRRGRLIHDDCRKKISYVKAPTCIKCGKSLGGEDVDSEYCDDCAKMRHSYDRGFSLFQYRSISGSIYRFKYMGRQEYADFYAKATQKALGKKLSGLGIDLIVPVPMYRRKAAERGYNQAEVYARKVSEILDIPMCADLIQRSRNTLPMKNLDVRGRRNNLKKAFNIQRNDVKFKCILIIDDIYTTGSTIDEIARLLRLAGAEKVYFLTLAIGQTT</sequence>
<organism evidence="4 5">
    <name type="scientific">Butyrivibrio hungatei</name>
    <dbReference type="NCBI Taxonomy" id="185008"/>
    <lineage>
        <taxon>Bacteria</taxon>
        <taxon>Bacillati</taxon>
        <taxon>Bacillota</taxon>
        <taxon>Clostridia</taxon>
        <taxon>Lachnospirales</taxon>
        <taxon>Lachnospiraceae</taxon>
        <taxon>Butyrivibrio</taxon>
    </lineage>
</organism>
<dbReference type="EMBL" id="FMUR01000006">
    <property type="protein sequence ID" value="SCY00847.1"/>
    <property type="molecule type" value="Genomic_DNA"/>
</dbReference>
<dbReference type="Pfam" id="PF18912">
    <property type="entry name" value="DZR_2"/>
    <property type="match status" value="1"/>
</dbReference>
<feature type="domain" description="Double zinc ribbon" evidence="3">
    <location>
        <begin position="17"/>
        <end position="84"/>
    </location>
</feature>
<dbReference type="AlphaFoldDB" id="A0A1G5CET0"/>
<comment type="similarity">
    <text evidence="1">Belongs to the ComF/GntX family.</text>
</comment>
<name>A0A1G5CET0_9FIRM</name>
<evidence type="ECO:0000259" key="2">
    <source>
        <dbReference type="Pfam" id="PF00156"/>
    </source>
</evidence>
<keyword evidence="5" id="KW-1185">Reference proteome</keyword>
<gene>
    <name evidence="4" type="ORF">SAMN02910451_01088</name>
</gene>
<protein>
    <submittedName>
        <fullName evidence="4">ComF family protein</fullName>
    </submittedName>
</protein>
<evidence type="ECO:0000313" key="4">
    <source>
        <dbReference type="EMBL" id="SCY00847.1"/>
    </source>
</evidence>
<dbReference type="Pfam" id="PF00156">
    <property type="entry name" value="Pribosyltran"/>
    <property type="match status" value="1"/>
</dbReference>
<reference evidence="5" key="1">
    <citation type="submission" date="2016-10" db="EMBL/GenBank/DDBJ databases">
        <authorList>
            <person name="Varghese N."/>
            <person name="Submissions S."/>
        </authorList>
    </citation>
    <scope>NUCLEOTIDE SEQUENCE [LARGE SCALE GENOMIC DNA]</scope>
    <source>
        <strain evidence="5">XBD2006</strain>
    </source>
</reference>
<dbReference type="OrthoDB" id="9779910at2"/>
<dbReference type="CDD" id="cd06223">
    <property type="entry name" value="PRTases_typeI"/>
    <property type="match status" value="1"/>
</dbReference>
<dbReference type="Gene3D" id="3.40.50.2020">
    <property type="match status" value="1"/>
</dbReference>
<dbReference type="PANTHER" id="PTHR47505">
    <property type="entry name" value="DNA UTILIZATION PROTEIN YHGH"/>
    <property type="match status" value="1"/>
</dbReference>
<evidence type="ECO:0000313" key="5">
    <source>
        <dbReference type="Proteomes" id="UP000183047"/>
    </source>
</evidence>
<dbReference type="InterPro" id="IPR029057">
    <property type="entry name" value="PRTase-like"/>
</dbReference>